<dbReference type="KEGG" id="sme:SMa0346"/>
<dbReference type="InterPro" id="IPR003680">
    <property type="entry name" value="Flavodoxin_fold"/>
</dbReference>
<organism evidence="3 4">
    <name type="scientific">Rhizobium meliloti (strain 1021)</name>
    <name type="common">Ensifer meliloti</name>
    <name type="synonym">Sinorhizobium meliloti</name>
    <dbReference type="NCBI Taxonomy" id="266834"/>
    <lineage>
        <taxon>Bacteria</taxon>
        <taxon>Pseudomonadati</taxon>
        <taxon>Pseudomonadota</taxon>
        <taxon>Alphaproteobacteria</taxon>
        <taxon>Hyphomicrobiales</taxon>
        <taxon>Rhizobiaceae</taxon>
        <taxon>Sinorhizobium/Ensifer group</taxon>
        <taxon>Sinorhizobium</taxon>
    </lineage>
</organism>
<evidence type="ECO:0000256" key="1">
    <source>
        <dbReference type="ARBA" id="ARBA00023002"/>
    </source>
</evidence>
<feature type="domain" description="Flavodoxin-like fold" evidence="2">
    <location>
        <begin position="16"/>
        <end position="189"/>
    </location>
</feature>
<evidence type="ECO:0000313" key="4">
    <source>
        <dbReference type="Proteomes" id="UP000001976"/>
    </source>
</evidence>
<keyword evidence="3" id="KW-0614">Plasmid</keyword>
<dbReference type="AlphaFoldDB" id="Q930K9"/>
<dbReference type="SUPFAM" id="SSF52218">
    <property type="entry name" value="Flavoproteins"/>
    <property type="match status" value="1"/>
</dbReference>
<keyword evidence="4" id="KW-1185">Reference proteome</keyword>
<keyword evidence="1" id="KW-0560">Oxidoreductase</keyword>
<dbReference type="Gene3D" id="3.40.50.360">
    <property type="match status" value="1"/>
</dbReference>
<dbReference type="Pfam" id="PF02525">
    <property type="entry name" value="Flavodoxin_2"/>
    <property type="match status" value="1"/>
</dbReference>
<dbReference type="EMBL" id="AE006469">
    <property type="protein sequence ID" value="AAK64844.1"/>
    <property type="molecule type" value="Genomic_DNA"/>
</dbReference>
<accession>Q930K9</accession>
<reference evidence="3 4" key="1">
    <citation type="journal article" date="2001" name="Proc. Natl. Acad. Sci. U.S.A.">
        <title>Nucleotide sequence and predicted functions of the entire Sinorhizobium meliloti pSymA megaplasmid.</title>
        <authorList>
            <person name="Barnett M.J."/>
            <person name="Fisher R.F."/>
            <person name="Jones T."/>
            <person name="Komp C."/>
            <person name="Abola A.P."/>
            <person name="Barloy-Hubler F."/>
            <person name="Bowser L."/>
            <person name="Capela D."/>
            <person name="Galibert F."/>
            <person name="Gouzy J."/>
            <person name="Gurjal M."/>
            <person name="Hong A."/>
            <person name="Huizar L."/>
            <person name="Hyman R.W."/>
            <person name="Kahn D."/>
            <person name="Kahn M.L."/>
            <person name="Kalman S."/>
            <person name="Keating D.H."/>
            <person name="Palm C."/>
            <person name="Peck M.C."/>
            <person name="Surzycki R."/>
            <person name="Wells D.H."/>
            <person name="Yeh K.-C."/>
            <person name="Davis R.W."/>
            <person name="Federspiel N.A."/>
            <person name="Long S.R."/>
        </authorList>
    </citation>
    <scope>NUCLEOTIDE SEQUENCE [LARGE SCALE GENOMIC DNA]</scope>
    <source>
        <strain evidence="3 4">1021</strain>
        <plasmid evidence="4">Plasmid pSymA</plasmid>
    </source>
</reference>
<dbReference type="OrthoDB" id="9798454at2"/>
<evidence type="ECO:0000313" key="3">
    <source>
        <dbReference type="EMBL" id="AAK64844.1"/>
    </source>
</evidence>
<dbReference type="HOGENOM" id="CLU_058643_0_2_5"/>
<dbReference type="GO" id="GO:0010181">
    <property type="term" value="F:FMN binding"/>
    <property type="evidence" value="ECO:0007669"/>
    <property type="project" value="TreeGrafter"/>
</dbReference>
<evidence type="ECO:0000259" key="2">
    <source>
        <dbReference type="Pfam" id="PF02525"/>
    </source>
</evidence>
<dbReference type="EnsemblBacteria" id="AAK64844">
    <property type="protein sequence ID" value="AAK64844"/>
    <property type="gene ID" value="SMa0346"/>
</dbReference>
<dbReference type="GO" id="GO:0009055">
    <property type="term" value="F:electron transfer activity"/>
    <property type="evidence" value="ECO:0007669"/>
    <property type="project" value="TreeGrafter"/>
</dbReference>
<dbReference type="PANTHER" id="PTHR47307">
    <property type="entry name" value="GLUTATHIONE-REGULATED POTASSIUM-EFFLUX SYSTEM ANCILLARY PROTEIN KEFG"/>
    <property type="match status" value="1"/>
</dbReference>
<name>Q930K9_RHIME</name>
<proteinExistence type="predicted"/>
<protein>
    <submittedName>
        <fullName evidence="3">NAD(P)H dehydrogenase</fullName>
    </submittedName>
</protein>
<dbReference type="PANTHER" id="PTHR47307:SF1">
    <property type="entry name" value="GLUTATHIONE-REGULATED POTASSIUM-EFFLUX SYSTEM ANCILLARY PROTEIN KEFG"/>
    <property type="match status" value="1"/>
</dbReference>
<geneLocation type="plasmid" evidence="3 4">
    <name>pSymA</name>
</geneLocation>
<gene>
    <name evidence="3" type="ORF">SMa0346</name>
</gene>
<dbReference type="GO" id="GO:0003955">
    <property type="term" value="F:NAD(P)H dehydrogenase (quinone) activity"/>
    <property type="evidence" value="ECO:0007669"/>
    <property type="project" value="TreeGrafter"/>
</dbReference>
<dbReference type="Proteomes" id="UP000001976">
    <property type="component" value="Plasmid pSymA"/>
</dbReference>
<reference evidence="4" key="2">
    <citation type="journal article" date="2001" name="Science">
        <title>The composite genome of the legume symbiont Sinorhizobium meliloti.</title>
        <authorList>
            <person name="Galibert F."/>
            <person name="Finan T.M."/>
            <person name="Long S.R."/>
            <person name="Puehler A."/>
            <person name="Abola P."/>
            <person name="Ampe F."/>
            <person name="Barloy-Hubler F."/>
            <person name="Barnett M.J."/>
            <person name="Becker A."/>
            <person name="Boistard P."/>
            <person name="Bothe G."/>
            <person name="Boutry M."/>
            <person name="Bowser L."/>
            <person name="Buhrmester J."/>
            <person name="Cadieu E."/>
            <person name="Capela D."/>
            <person name="Chain P."/>
            <person name="Cowie A."/>
            <person name="Davis R.W."/>
            <person name="Dreano S."/>
            <person name="Federspiel N.A."/>
            <person name="Fisher R.F."/>
            <person name="Gloux S."/>
            <person name="Godrie T."/>
            <person name="Goffeau A."/>
            <person name="Golding B."/>
            <person name="Gouzy J."/>
            <person name="Gurjal M."/>
            <person name="Hernandez-Lucas I."/>
            <person name="Hong A."/>
            <person name="Huizar L."/>
            <person name="Hyman R.W."/>
            <person name="Jones T."/>
            <person name="Kahn D."/>
            <person name="Kahn M.L."/>
            <person name="Kalman S."/>
            <person name="Keating D.H."/>
            <person name="Kiss E."/>
            <person name="Komp C."/>
            <person name="Lelaure V."/>
            <person name="Masuy D."/>
            <person name="Palm C."/>
            <person name="Peck M.C."/>
            <person name="Pohl T.M."/>
            <person name="Portetelle D."/>
            <person name="Purnelle B."/>
            <person name="Ramsperger U."/>
            <person name="Surzycki R."/>
            <person name="Thebault P."/>
            <person name="Vandenbol M."/>
            <person name="Vorhoelter F.J."/>
            <person name="Weidner S."/>
            <person name="Wells D.H."/>
            <person name="Wong K."/>
            <person name="Yeh K.-C."/>
            <person name="Batut J."/>
        </authorList>
    </citation>
    <scope>NUCLEOTIDE SEQUENCE [LARGE SCALE GENOMIC DNA]</scope>
    <source>
        <strain evidence="4">1021</strain>
        <plasmid evidence="4">Plasmid pSymA</plasmid>
    </source>
</reference>
<dbReference type="InterPro" id="IPR029039">
    <property type="entry name" value="Flavoprotein-like_sf"/>
</dbReference>
<dbReference type="PIR" id="B95285">
    <property type="entry name" value="B95285"/>
</dbReference>
<dbReference type="PATRIC" id="fig|266834.11.peg.191"/>
<dbReference type="InterPro" id="IPR046980">
    <property type="entry name" value="KefG/KefF"/>
</dbReference>
<sequence>MRRNLLLVATQETTVTKTLILLFHPDLKRSKANAALAGAAAKLDGVEVADMQAAYPDSMDMFRDGEREARRLLAADRIVLQFPIQWYSTPPLMKAWQDGVLTRMFYVTYETEGRALEGTPLMLAATAGNVPESYRPGGRNMFTMEALLAPLRATAHRCGLSCTAPFIIYQADKLEAEELEAAASNYAATLKNWIAGPLVTRQEAV</sequence>